<feature type="compositionally biased region" description="Basic and acidic residues" evidence="1">
    <location>
        <begin position="139"/>
        <end position="149"/>
    </location>
</feature>
<dbReference type="VEuPathDB" id="ToxoDB:ETH2_0408000"/>
<dbReference type="Proteomes" id="UP000030747">
    <property type="component" value="Unassembled WGS sequence"/>
</dbReference>
<feature type="domain" description="Chromo" evidence="2">
    <location>
        <begin position="5"/>
        <end position="69"/>
    </location>
</feature>
<dbReference type="VEuPathDB" id="ToxoDB:ETH_00014960"/>
<feature type="region of interest" description="Disordered" evidence="1">
    <location>
        <begin position="65"/>
        <end position="223"/>
    </location>
</feature>
<dbReference type="RefSeq" id="XP_013228873.1">
    <property type="nucleotide sequence ID" value="XM_013373419.1"/>
</dbReference>
<reference evidence="3" key="1">
    <citation type="submission" date="2013-10" db="EMBL/GenBank/DDBJ databases">
        <title>Genomic analysis of the causative agents of coccidiosis in chickens.</title>
        <authorList>
            <person name="Reid A.J."/>
            <person name="Blake D."/>
            <person name="Billington K."/>
            <person name="Browne H."/>
            <person name="Dunn M."/>
            <person name="Hung S."/>
            <person name="Kawahara F."/>
            <person name="Miranda-Saavedra D."/>
            <person name="Mourier T."/>
            <person name="Nagra H."/>
            <person name="Otto T.D."/>
            <person name="Rawlings N."/>
            <person name="Sanchez A."/>
            <person name="Sanders M."/>
            <person name="Subramaniam C."/>
            <person name="Tay Y."/>
            <person name="Dear P."/>
            <person name="Doerig C."/>
            <person name="Gruber A."/>
            <person name="Parkinson J."/>
            <person name="Shirley M."/>
            <person name="Wan K.L."/>
            <person name="Berriman M."/>
            <person name="Tomley F."/>
            <person name="Pain A."/>
        </authorList>
    </citation>
    <scope>NUCLEOTIDE SEQUENCE [LARGE SCALE GENOMIC DNA]</scope>
    <source>
        <strain evidence="3">Houghton</strain>
    </source>
</reference>
<accession>U6KJ31</accession>
<proteinExistence type="predicted"/>
<dbReference type="EMBL" id="HG673807">
    <property type="protein sequence ID" value="CDJ38035.1"/>
    <property type="molecule type" value="Genomic_DNA"/>
</dbReference>
<dbReference type="GeneID" id="25252146"/>
<dbReference type="SUPFAM" id="SSF54160">
    <property type="entry name" value="Chromo domain-like"/>
    <property type="match status" value="1"/>
</dbReference>
<evidence type="ECO:0000256" key="1">
    <source>
        <dbReference type="SAM" id="MobiDB-lite"/>
    </source>
</evidence>
<name>U6KJ31_EIMTE</name>
<evidence type="ECO:0000313" key="4">
    <source>
        <dbReference type="Proteomes" id="UP000030747"/>
    </source>
</evidence>
<gene>
    <name evidence="3" type="ORF">ETH_00014960</name>
</gene>
<dbReference type="InterPro" id="IPR023780">
    <property type="entry name" value="Chromo_domain"/>
</dbReference>
<dbReference type="AlphaFoldDB" id="U6KJ31"/>
<evidence type="ECO:0000313" key="3">
    <source>
        <dbReference type="EMBL" id="CDJ38035.1"/>
    </source>
</evidence>
<organism evidence="3 4">
    <name type="scientific">Eimeria tenella</name>
    <name type="common">Coccidian parasite</name>
    <dbReference type="NCBI Taxonomy" id="5802"/>
    <lineage>
        <taxon>Eukaryota</taxon>
        <taxon>Sar</taxon>
        <taxon>Alveolata</taxon>
        <taxon>Apicomplexa</taxon>
        <taxon>Conoidasida</taxon>
        <taxon>Coccidia</taxon>
        <taxon>Eucoccidiorida</taxon>
        <taxon>Eimeriorina</taxon>
        <taxon>Eimeriidae</taxon>
        <taxon>Eimeria</taxon>
    </lineage>
</organism>
<dbReference type="OMA" id="PCENLFP"/>
<sequence length="622" mass="65205">MSDIYTVEKLVGFRYNGKTPEWRVRWQGYGPKDDTWETRKNLLMDSSFAFKRQMEQMEKDYLAKRAQARHGKGGAPTPASRKRSSLLSAPLLEETDSARDGKVSGAFAGLPAAQEGPPGGPSRGGRLRGRCGGSLTPNKKSDTKVEAPFRRLRLVGAEEAPQAASRSEASGLTSSSWKSSPDIDGEGALGAPTGFTVNEPSDEDLGPPFLQGGPPHNLSGYEAPTSEDLQQQYSWDPPLGNTPEPSAFFESPAVHSSTAVGVAAANASGAQGGMQEDCRFWVPAESPAGPSCYFPFRQEAAMRLPASWEVQGGFEGPPLLTPCAERPAGGPLEGQEALLHSCKQGPPLFCPAGASCASISRLGVPTGTSPEAYGAPVSHLTTPGFTQLPLAGRFPGAEGPPEALAGVAENLAEAAVGLPGPPDTSDTQWLQLPVQQVKGEQHSAVSSSSSLGISRGLVNRYPCENLFPGRVRIVKVVRGEAAGSAGVRGAVVHYVIAASPGKAADPSRNVWGTCSILEARRFCPGALCDYLLRKALFKSADKQAQSQKGMVTTGQPCAAVASVPHSPELTYNPVLTQDSNSSSVDNGSSNCDSNVNGLKEAFAASQSSFPATAEFSRSASCF</sequence>
<dbReference type="Gene3D" id="2.40.50.40">
    <property type="match status" value="1"/>
</dbReference>
<dbReference type="OrthoDB" id="8192126at2759"/>
<feature type="compositionally biased region" description="Low complexity" evidence="1">
    <location>
        <begin position="578"/>
        <end position="590"/>
    </location>
</feature>
<dbReference type="Pfam" id="PF00385">
    <property type="entry name" value="Chromo"/>
    <property type="match status" value="1"/>
</dbReference>
<dbReference type="PROSITE" id="PS50013">
    <property type="entry name" value="CHROMO_2"/>
    <property type="match status" value="1"/>
</dbReference>
<keyword evidence="4" id="KW-1185">Reference proteome</keyword>
<dbReference type="InterPro" id="IPR016197">
    <property type="entry name" value="Chromo-like_dom_sf"/>
</dbReference>
<protein>
    <recommendedName>
        <fullName evidence="2">Chromo domain-containing protein</fullName>
    </recommendedName>
</protein>
<feature type="region of interest" description="Disordered" evidence="1">
    <location>
        <begin position="571"/>
        <end position="590"/>
    </location>
</feature>
<dbReference type="CDD" id="cd00024">
    <property type="entry name" value="CD_CSD"/>
    <property type="match status" value="1"/>
</dbReference>
<reference evidence="3" key="2">
    <citation type="submission" date="2013-10" db="EMBL/GenBank/DDBJ databases">
        <authorList>
            <person name="Aslett M."/>
        </authorList>
    </citation>
    <scope>NUCLEOTIDE SEQUENCE [LARGE SCALE GENOMIC DNA]</scope>
    <source>
        <strain evidence="3">Houghton</strain>
    </source>
</reference>
<dbReference type="InterPro" id="IPR000953">
    <property type="entry name" value="Chromo/chromo_shadow_dom"/>
</dbReference>
<feature type="compositionally biased region" description="Polar residues" evidence="1">
    <location>
        <begin position="164"/>
        <end position="179"/>
    </location>
</feature>
<evidence type="ECO:0000259" key="2">
    <source>
        <dbReference type="PROSITE" id="PS50013"/>
    </source>
</evidence>